<accession>A0A2J7ZTI5</accession>
<evidence type="ECO:0000313" key="3">
    <source>
        <dbReference type="Proteomes" id="UP000236333"/>
    </source>
</evidence>
<evidence type="ECO:0008006" key="4">
    <source>
        <dbReference type="Google" id="ProtNLM"/>
    </source>
</evidence>
<keyword evidence="1" id="KW-0812">Transmembrane</keyword>
<dbReference type="EMBL" id="PGGS01000487">
    <property type="protein sequence ID" value="PNH03579.1"/>
    <property type="molecule type" value="Genomic_DNA"/>
</dbReference>
<comment type="caution">
    <text evidence="2">The sequence shown here is derived from an EMBL/GenBank/DDBJ whole genome shotgun (WGS) entry which is preliminary data.</text>
</comment>
<evidence type="ECO:0000256" key="1">
    <source>
        <dbReference type="SAM" id="Phobius"/>
    </source>
</evidence>
<feature type="transmembrane region" description="Helical" evidence="1">
    <location>
        <begin position="58"/>
        <end position="77"/>
    </location>
</feature>
<dbReference type="AlphaFoldDB" id="A0A2J7ZTI5"/>
<dbReference type="Proteomes" id="UP000236333">
    <property type="component" value="Unassembled WGS sequence"/>
</dbReference>
<keyword evidence="3" id="KW-1185">Reference proteome</keyword>
<feature type="transmembrane region" description="Helical" evidence="1">
    <location>
        <begin position="34"/>
        <end position="52"/>
    </location>
</feature>
<dbReference type="OrthoDB" id="5511466at2759"/>
<keyword evidence="1" id="KW-0472">Membrane</keyword>
<proteinExistence type="predicted"/>
<gene>
    <name evidence="2" type="ORF">TSOC_010354</name>
</gene>
<dbReference type="PANTHER" id="PTHR34205:SF2">
    <property type="entry name" value="DUF962 DOMAIN-CONTAINING PROTEIN"/>
    <property type="match status" value="1"/>
</dbReference>
<protein>
    <recommendedName>
        <fullName evidence="4">DUF962 domain-containing protein</fullName>
    </recommendedName>
</protein>
<reference evidence="2 3" key="1">
    <citation type="journal article" date="2017" name="Mol. Biol. Evol.">
        <title>The 4-celled Tetrabaena socialis nuclear genome reveals the essential components for genetic control of cell number at the origin of multicellularity in the volvocine lineage.</title>
        <authorList>
            <person name="Featherston J."/>
            <person name="Arakaki Y."/>
            <person name="Hanschen E.R."/>
            <person name="Ferris P.J."/>
            <person name="Michod R.E."/>
            <person name="Olson B.J.S.C."/>
            <person name="Nozaki H."/>
            <person name="Durand P.M."/>
        </authorList>
    </citation>
    <scope>NUCLEOTIDE SEQUENCE [LARGE SCALE GENOMIC DNA]</scope>
    <source>
        <strain evidence="2 3">NIES-571</strain>
    </source>
</reference>
<dbReference type="InterPro" id="IPR009305">
    <property type="entry name" value="Mpo1-like"/>
</dbReference>
<evidence type="ECO:0000313" key="2">
    <source>
        <dbReference type="EMBL" id="PNH03579.1"/>
    </source>
</evidence>
<dbReference type="PANTHER" id="PTHR34205">
    <property type="entry name" value="TRANSMEMBRANE PROTEIN"/>
    <property type="match status" value="1"/>
</dbReference>
<keyword evidence="1" id="KW-1133">Transmembrane helix</keyword>
<sequence length="112" mass="12557">MSAAADPPGRQRLRTFAAFYPFYASQHRRLGTRLLHVLGTSAVLLDVGLALALRRPRLLLLAPLLGYGPAWLSHLLCERNRPATFRYPLWSLAADFKMFLGIITGKERLAPE</sequence>
<name>A0A2J7ZTI5_9CHLO</name>
<organism evidence="2 3">
    <name type="scientific">Tetrabaena socialis</name>
    <dbReference type="NCBI Taxonomy" id="47790"/>
    <lineage>
        <taxon>Eukaryota</taxon>
        <taxon>Viridiplantae</taxon>
        <taxon>Chlorophyta</taxon>
        <taxon>core chlorophytes</taxon>
        <taxon>Chlorophyceae</taxon>
        <taxon>CS clade</taxon>
        <taxon>Chlamydomonadales</taxon>
        <taxon>Tetrabaenaceae</taxon>
        <taxon>Tetrabaena</taxon>
    </lineage>
</organism>
<dbReference type="Pfam" id="PF06127">
    <property type="entry name" value="Mpo1-like"/>
    <property type="match status" value="1"/>
</dbReference>